<dbReference type="EMBL" id="JAHHHV010000059">
    <property type="protein sequence ID" value="MBW4465694.1"/>
    <property type="molecule type" value="Genomic_DNA"/>
</dbReference>
<name>A0A951PAA9_9CYAN</name>
<comment type="caution">
    <text evidence="1">The sequence shown here is derived from an EMBL/GenBank/DDBJ whole genome shotgun (WGS) entry which is preliminary data.</text>
</comment>
<organism evidence="1 2">
    <name type="scientific">Pegethrix bostrychoides GSE-TBD4-15B</name>
    <dbReference type="NCBI Taxonomy" id="2839662"/>
    <lineage>
        <taxon>Bacteria</taxon>
        <taxon>Bacillati</taxon>
        <taxon>Cyanobacteriota</taxon>
        <taxon>Cyanophyceae</taxon>
        <taxon>Oculatellales</taxon>
        <taxon>Oculatellaceae</taxon>
        <taxon>Pegethrix</taxon>
    </lineage>
</organism>
<dbReference type="PANTHER" id="PTHR33415:SF12">
    <property type="entry name" value="PROTEIN EMBRYO DEFECTIVE 514"/>
    <property type="match status" value="1"/>
</dbReference>
<dbReference type="PANTHER" id="PTHR33415">
    <property type="entry name" value="PROTEIN EMBRYO DEFECTIVE 514"/>
    <property type="match status" value="1"/>
</dbReference>
<dbReference type="AlphaFoldDB" id="A0A951PAA9"/>
<evidence type="ECO:0000313" key="2">
    <source>
        <dbReference type="Proteomes" id="UP000707356"/>
    </source>
</evidence>
<dbReference type="Proteomes" id="UP000707356">
    <property type="component" value="Unassembled WGS sequence"/>
</dbReference>
<proteinExistence type="predicted"/>
<protein>
    <submittedName>
        <fullName evidence="1">DCL family protein</fullName>
    </submittedName>
</protein>
<evidence type="ECO:0000313" key="1">
    <source>
        <dbReference type="EMBL" id="MBW4465694.1"/>
    </source>
</evidence>
<reference evidence="1" key="1">
    <citation type="submission" date="2021-05" db="EMBL/GenBank/DDBJ databases">
        <authorList>
            <person name="Pietrasiak N."/>
            <person name="Ward R."/>
            <person name="Stajich J.E."/>
            <person name="Kurbessoian T."/>
        </authorList>
    </citation>
    <scope>NUCLEOTIDE SEQUENCE</scope>
    <source>
        <strain evidence="1">GSE-TBD4-15B</strain>
    </source>
</reference>
<dbReference type="Gene3D" id="3.10.450.40">
    <property type="match status" value="1"/>
</dbReference>
<sequence length="221" mass="25688">MARSKKTQILDKEFNTQKELKEYVQKILYAYESEQPLSPAHFRFMKSLLNNHPDAYEKIGDGIESIWVQENVVNRGKSTGFWFRRVDGSIDNFSYKVCIESPPSVKSHFFMACREAVDRYVNDWREAAFQGIDTLRCPVSNDLITLRESYVAHSPLSFNEMAEAFLLKENIVLSERLFKAHGDSDFAMSFVDIDLRQKWSEYYRENATLEIRSKSVLGVKA</sequence>
<dbReference type="Pfam" id="PF11523">
    <property type="entry name" value="DUF3223"/>
    <property type="match status" value="1"/>
</dbReference>
<accession>A0A951PAA9</accession>
<gene>
    <name evidence="1" type="ORF">KME07_09675</name>
</gene>
<dbReference type="InterPro" id="IPR044673">
    <property type="entry name" value="DCL-like"/>
</dbReference>
<reference evidence="1" key="2">
    <citation type="journal article" date="2022" name="Microbiol. Resour. Announc.">
        <title>Metagenome Sequencing to Explore Phylogenomics of Terrestrial Cyanobacteria.</title>
        <authorList>
            <person name="Ward R.D."/>
            <person name="Stajich J.E."/>
            <person name="Johansen J.R."/>
            <person name="Huntemann M."/>
            <person name="Clum A."/>
            <person name="Foster B."/>
            <person name="Foster B."/>
            <person name="Roux S."/>
            <person name="Palaniappan K."/>
            <person name="Varghese N."/>
            <person name="Mukherjee S."/>
            <person name="Reddy T.B.K."/>
            <person name="Daum C."/>
            <person name="Copeland A."/>
            <person name="Chen I.A."/>
            <person name="Ivanova N.N."/>
            <person name="Kyrpides N.C."/>
            <person name="Shapiro N."/>
            <person name="Eloe-Fadrosh E.A."/>
            <person name="Pietrasiak N."/>
        </authorList>
    </citation>
    <scope>NUCLEOTIDE SEQUENCE</scope>
    <source>
        <strain evidence="1">GSE-TBD4-15B</strain>
    </source>
</reference>